<dbReference type="InterPro" id="IPR022771">
    <property type="entry name" value="WAPL_C"/>
</dbReference>
<evidence type="ECO:0000313" key="4">
    <source>
        <dbReference type="Proteomes" id="UP000193648"/>
    </source>
</evidence>
<dbReference type="InParanoid" id="A0A1Y2GZC9"/>
<dbReference type="RefSeq" id="XP_021884858.1">
    <property type="nucleotide sequence ID" value="XM_022023095.1"/>
</dbReference>
<dbReference type="GeneID" id="33564939"/>
<name>A0A1Y2GZC9_9FUNG</name>
<sequence length="714" mass="80426">MDLGNGEAFLNNFGSHNKYMPPRPRKTLGFMPRQTYGRQRSFLDQQEPIDNQLGDEELCKNSDIQQSSLSSLTLPLKRINSDISILPAIKRGGIQSNRFNPHAYSTVSNTCCQGSKEQSATLKASHELREVGQGHRFKDEIEYVMEGVRSKDKLKIRQSSCLELARLMLKKEFVEQVRTHQYMPIIFEAIHHDQDPFVFSCSILMLGIVLQDIRACNDIVAIDNLLKYLCSGLGMEMDPMALMPSTRQELTMYNDFKDIARQSGIIQKGQKVLTKSIVLSAIACLITESVSSGDIEALTVINQDPDFLHTVIELLIDDLAWIKQPSLSSGAFLPDVLDIDRIENCLRIIERLAFVSERPAASLAENTRLFPLLVQLITLCRAHSFQYPRRTDSINIMLHTLRLLVNLTNGNEPCCDKLAQSDSIHVFIQNFVQFYARCRNYNPEDIQVGIERALRTEVECRLDMRPSSRTFLLKDLALANVGANNLRTEVNGQEEKESCKNFPEIIVGDDANEWYDILLLSLALLINMLELNPVRKEELVGRAIGLDCKAIGDCFHGQCQCEKSTEVLERLVDIYNTEAIISEMTENQVLAAYLALLIGFIVAGHSESELRLYRAIAGQSLVPMLGLLNGYAALQESIEVENARRQDRIELSQTFQDESLNGSFTLAGNEYSSDSLKISFGAPRSAEVQQSFSKIIQVLQDIENRHALHKVISE</sequence>
<evidence type="ECO:0000256" key="1">
    <source>
        <dbReference type="ARBA" id="ARBA00006854"/>
    </source>
</evidence>
<proteinExistence type="inferred from homology"/>
<dbReference type="AlphaFoldDB" id="A0A1Y2GZC9"/>
<dbReference type="Pfam" id="PF07814">
    <property type="entry name" value="WAPL"/>
    <property type="match status" value="1"/>
</dbReference>
<dbReference type="InterPro" id="IPR039874">
    <property type="entry name" value="WAPL"/>
</dbReference>
<protein>
    <submittedName>
        <fullName evidence="3">Wings apart-like protein regulation of heterochromatin-domain-containing protein</fullName>
    </submittedName>
</protein>
<feature type="domain" description="Wings apart-like protein C-terminal" evidence="2">
    <location>
        <begin position="123"/>
        <end position="443"/>
    </location>
</feature>
<dbReference type="InterPro" id="IPR016024">
    <property type="entry name" value="ARM-type_fold"/>
</dbReference>
<dbReference type="STRING" id="64571.A0A1Y2GZC9"/>
<dbReference type="InterPro" id="IPR011989">
    <property type="entry name" value="ARM-like"/>
</dbReference>
<gene>
    <name evidence="3" type="ORF">BCR41DRAFT_347444</name>
</gene>
<accession>A0A1Y2GZC9</accession>
<dbReference type="Proteomes" id="UP000193648">
    <property type="component" value="Unassembled WGS sequence"/>
</dbReference>
<dbReference type="Gene3D" id="1.25.10.10">
    <property type="entry name" value="Leucine-rich Repeat Variant"/>
    <property type="match status" value="1"/>
</dbReference>
<organism evidence="3 4">
    <name type="scientific">Lobosporangium transversale</name>
    <dbReference type="NCBI Taxonomy" id="64571"/>
    <lineage>
        <taxon>Eukaryota</taxon>
        <taxon>Fungi</taxon>
        <taxon>Fungi incertae sedis</taxon>
        <taxon>Mucoromycota</taxon>
        <taxon>Mortierellomycotina</taxon>
        <taxon>Mortierellomycetes</taxon>
        <taxon>Mortierellales</taxon>
        <taxon>Mortierellaceae</taxon>
        <taxon>Lobosporangium</taxon>
    </lineage>
</organism>
<comment type="caution">
    <text evidence="3">The sequence shown here is derived from an EMBL/GenBank/DDBJ whole genome shotgun (WGS) entry which is preliminary data.</text>
</comment>
<evidence type="ECO:0000313" key="3">
    <source>
        <dbReference type="EMBL" id="ORZ27111.1"/>
    </source>
</evidence>
<dbReference type="OrthoDB" id="78088at2759"/>
<keyword evidence="4" id="KW-1185">Reference proteome</keyword>
<dbReference type="PANTHER" id="PTHR22100">
    <property type="entry name" value="WINGS APART-LIKE PROTEIN HOMOLOG"/>
    <property type="match status" value="1"/>
</dbReference>
<reference evidence="3 4" key="1">
    <citation type="submission" date="2016-07" db="EMBL/GenBank/DDBJ databases">
        <title>Pervasive Adenine N6-methylation of Active Genes in Fungi.</title>
        <authorList>
            <consortium name="DOE Joint Genome Institute"/>
            <person name="Mondo S.J."/>
            <person name="Dannebaum R.O."/>
            <person name="Kuo R.C."/>
            <person name="Labutti K."/>
            <person name="Haridas S."/>
            <person name="Kuo A."/>
            <person name="Salamov A."/>
            <person name="Ahrendt S.R."/>
            <person name="Lipzen A."/>
            <person name="Sullivan W."/>
            <person name="Andreopoulos W.B."/>
            <person name="Clum A."/>
            <person name="Lindquist E."/>
            <person name="Daum C."/>
            <person name="Ramamoorthy G.K."/>
            <person name="Gryganskyi A."/>
            <person name="Culley D."/>
            <person name="Magnuson J.K."/>
            <person name="James T.Y."/>
            <person name="O'Malley M.A."/>
            <person name="Stajich J.E."/>
            <person name="Spatafora J.W."/>
            <person name="Visel A."/>
            <person name="Grigoriev I.V."/>
        </authorList>
    </citation>
    <scope>NUCLEOTIDE SEQUENCE [LARGE SCALE GENOMIC DNA]</scope>
    <source>
        <strain evidence="3 4">NRRL 3116</strain>
    </source>
</reference>
<dbReference type="PANTHER" id="PTHR22100:SF13">
    <property type="entry name" value="WINGS APART-LIKE PROTEIN HOMOLOG"/>
    <property type="match status" value="1"/>
</dbReference>
<dbReference type="SUPFAM" id="SSF48371">
    <property type="entry name" value="ARM repeat"/>
    <property type="match status" value="1"/>
</dbReference>
<dbReference type="EMBL" id="MCFF01000005">
    <property type="protein sequence ID" value="ORZ27111.1"/>
    <property type="molecule type" value="Genomic_DNA"/>
</dbReference>
<evidence type="ECO:0000259" key="2">
    <source>
        <dbReference type="Pfam" id="PF07814"/>
    </source>
</evidence>
<comment type="similarity">
    <text evidence="1">Belongs to the WAPL family.</text>
</comment>